<reference evidence="1 2" key="1">
    <citation type="submission" date="2014-07" db="EMBL/GenBank/DDBJ databases">
        <authorList>
            <person name="Bishop-Lilly K.A."/>
            <person name="Broomall S.M."/>
            <person name="Chain P.S."/>
            <person name="Chertkov O."/>
            <person name="Coyne S.R."/>
            <person name="Daligault H.E."/>
            <person name="Davenport K.W."/>
            <person name="Erkkila T."/>
            <person name="Frey K.G."/>
            <person name="Gibbons H.S."/>
            <person name="Gu W."/>
            <person name="Jaissle J."/>
            <person name="Johnson S.L."/>
            <person name="Koroleva G.I."/>
            <person name="Ladner J.T."/>
            <person name="Lo C.-C."/>
            <person name="Minogue T.D."/>
            <person name="Munk C."/>
            <person name="Palacios G.F."/>
            <person name="Redden C.L."/>
            <person name="Rosenzweig C.N."/>
            <person name="Scholz M.B."/>
            <person name="Teshima H."/>
            <person name="Xu Y."/>
        </authorList>
    </citation>
    <scope>NUCLEOTIDE SEQUENCE [LARGE SCALE GENOMIC DNA]</scope>
    <source>
        <strain evidence="1 2">ATCC 33641</strain>
    </source>
</reference>
<keyword evidence="2" id="KW-1185">Reference proteome</keyword>
<dbReference type="Proteomes" id="UP000029430">
    <property type="component" value="Unassembled WGS sequence"/>
</dbReference>
<accession>A0ABR4VW98</accession>
<evidence type="ECO:0000313" key="2">
    <source>
        <dbReference type="Proteomes" id="UP000029430"/>
    </source>
</evidence>
<organism evidence="1 2">
    <name type="scientific">Yersinia frederiksenii ATCC 33641</name>
    <dbReference type="NCBI Taxonomy" id="349966"/>
    <lineage>
        <taxon>Bacteria</taxon>
        <taxon>Pseudomonadati</taxon>
        <taxon>Pseudomonadota</taxon>
        <taxon>Gammaproteobacteria</taxon>
        <taxon>Enterobacterales</taxon>
        <taxon>Yersiniaceae</taxon>
        <taxon>Yersinia</taxon>
    </lineage>
</organism>
<evidence type="ECO:0000313" key="1">
    <source>
        <dbReference type="EMBL" id="KGA43656.1"/>
    </source>
</evidence>
<comment type="caution">
    <text evidence="1">The sequence shown here is derived from an EMBL/GenBank/DDBJ whole genome shotgun (WGS) entry which is preliminary data.</text>
</comment>
<dbReference type="EMBL" id="JPPS01000010">
    <property type="protein sequence ID" value="KGA43656.1"/>
    <property type="molecule type" value="Genomic_DNA"/>
</dbReference>
<protein>
    <submittedName>
        <fullName evidence="1">Uncharacterized protein</fullName>
    </submittedName>
</protein>
<name>A0ABR4VW98_YERFR</name>
<sequence length="66" mass="7656">MTHVRWVRLLIPDKLVHMLSKDKSHAIHYIIEGSPLKCEVKQASIVFSECLPTNGFEKNMKQDYSN</sequence>
<proteinExistence type="predicted"/>
<gene>
    <name evidence="1" type="ORF">DJ58_4332</name>
</gene>